<proteinExistence type="predicted"/>
<protein>
    <submittedName>
        <fullName evidence="2">Outer membrane lipoprotein carrier protein LolA</fullName>
    </submittedName>
</protein>
<dbReference type="RefSeq" id="WP_345716958.1">
    <property type="nucleotide sequence ID" value="NZ_BAABFP010000005.1"/>
</dbReference>
<gene>
    <name evidence="2" type="ORF">ACFQDO_03035</name>
</gene>
<reference evidence="3" key="1">
    <citation type="journal article" date="2019" name="Int. J. Syst. Evol. Microbiol.">
        <title>The Global Catalogue of Microorganisms (GCM) 10K type strain sequencing project: providing services to taxonomists for standard genome sequencing and annotation.</title>
        <authorList>
            <consortium name="The Broad Institute Genomics Platform"/>
            <consortium name="The Broad Institute Genome Sequencing Center for Infectious Disease"/>
            <person name="Wu L."/>
            <person name="Ma J."/>
        </authorList>
    </citation>
    <scope>NUCLEOTIDE SEQUENCE [LARGE SCALE GENOMIC DNA]</scope>
    <source>
        <strain evidence="3">KACC 14249</strain>
    </source>
</reference>
<evidence type="ECO:0000313" key="2">
    <source>
        <dbReference type="EMBL" id="MFC6006095.1"/>
    </source>
</evidence>
<dbReference type="InterPro" id="IPR029046">
    <property type="entry name" value="LolA/LolB/LppX"/>
</dbReference>
<feature type="compositionally biased region" description="Low complexity" evidence="1">
    <location>
        <begin position="139"/>
        <end position="152"/>
    </location>
</feature>
<dbReference type="EMBL" id="JBHSRD010000002">
    <property type="protein sequence ID" value="MFC6006095.1"/>
    <property type="molecule type" value="Genomic_DNA"/>
</dbReference>
<feature type="compositionally biased region" description="Polar residues" evidence="1">
    <location>
        <begin position="264"/>
        <end position="274"/>
    </location>
</feature>
<sequence length="375" mass="38348">MRPLSRHARWAVPVVAAGVVVGGVQLSAWASSTSSGLPTLTASELLVKAQQAKVDALSGTVRSTAKLGLPALPGQGGADWSSLVAGTQTLRVFADGPERQRVDLLGSLTQASIVHDERTVWTWASQTREVTKATLPTTAGAAQKSSGSAASSTPLTPQEAADQALQAITPTTDVSVGRSAKVAGRPAYDLRLVPRESASLVGSVDLYVDAATGLALRTVVTPRGSTEPAVDIGFTSLSLHAPAASTFRFTPPPGSTVRTVTVPQRSADRQQQVRPTDAPTGTTVGQGWTTVLVTSALPAASAVQDSASGDATGLSRALLAAARTVHGDFGTGKLLSTRLVSVLQTEDGRVFVGAVTPAELIRVAGATPTSATPVR</sequence>
<keyword evidence="3" id="KW-1185">Reference proteome</keyword>
<dbReference type="SUPFAM" id="SSF89392">
    <property type="entry name" value="Prokaryotic lipoproteins and lipoprotein localization factors"/>
    <property type="match status" value="1"/>
</dbReference>
<accession>A0ABW1JAK4</accession>
<organism evidence="2 3">
    <name type="scientific">Angustibacter luteus</name>
    <dbReference type="NCBI Taxonomy" id="658456"/>
    <lineage>
        <taxon>Bacteria</taxon>
        <taxon>Bacillati</taxon>
        <taxon>Actinomycetota</taxon>
        <taxon>Actinomycetes</taxon>
        <taxon>Kineosporiales</taxon>
        <taxon>Kineosporiaceae</taxon>
    </lineage>
</organism>
<keyword evidence="2" id="KW-0449">Lipoprotein</keyword>
<dbReference type="Gene3D" id="2.50.20.10">
    <property type="entry name" value="Lipoprotein localisation LolA/LolB/LppX"/>
    <property type="match status" value="1"/>
</dbReference>
<dbReference type="Proteomes" id="UP001596189">
    <property type="component" value="Unassembled WGS sequence"/>
</dbReference>
<dbReference type="PANTHER" id="PTHR37507:SF2">
    <property type="entry name" value="SPORULATION PROTEIN YDCC"/>
    <property type="match status" value="1"/>
</dbReference>
<evidence type="ECO:0000313" key="3">
    <source>
        <dbReference type="Proteomes" id="UP001596189"/>
    </source>
</evidence>
<name>A0ABW1JAK4_9ACTN</name>
<evidence type="ECO:0000256" key="1">
    <source>
        <dbReference type="SAM" id="MobiDB-lite"/>
    </source>
</evidence>
<feature type="region of interest" description="Disordered" evidence="1">
    <location>
        <begin position="134"/>
        <end position="160"/>
    </location>
</feature>
<feature type="region of interest" description="Disordered" evidence="1">
    <location>
        <begin position="264"/>
        <end position="285"/>
    </location>
</feature>
<dbReference type="PANTHER" id="PTHR37507">
    <property type="entry name" value="SPORULATION PROTEIN YDCC"/>
    <property type="match status" value="1"/>
</dbReference>
<dbReference type="InterPro" id="IPR052944">
    <property type="entry name" value="Sporulation_related"/>
</dbReference>
<comment type="caution">
    <text evidence="2">The sequence shown here is derived from an EMBL/GenBank/DDBJ whole genome shotgun (WGS) entry which is preliminary data.</text>
</comment>